<dbReference type="Proteomes" id="UP001549106">
    <property type="component" value="Unassembled WGS sequence"/>
</dbReference>
<evidence type="ECO:0000313" key="2">
    <source>
        <dbReference type="Proteomes" id="UP001549106"/>
    </source>
</evidence>
<name>A0ABV2M5R4_9FIRM</name>
<comment type="caution">
    <text evidence="1">The sequence shown here is derived from an EMBL/GenBank/DDBJ whole genome shotgun (WGS) entry which is preliminary data.</text>
</comment>
<evidence type="ECO:0000313" key="1">
    <source>
        <dbReference type="EMBL" id="MET3751444.1"/>
    </source>
</evidence>
<keyword evidence="2" id="KW-1185">Reference proteome</keyword>
<proteinExistence type="predicted"/>
<protein>
    <submittedName>
        <fullName evidence="1">Uncharacterized protein</fullName>
    </submittedName>
</protein>
<dbReference type="RefSeq" id="WP_390428209.1">
    <property type="nucleotide sequence ID" value="NZ_BAABXP010000003.1"/>
</dbReference>
<dbReference type="EMBL" id="JBEPMJ010000022">
    <property type="protein sequence ID" value="MET3751444.1"/>
    <property type="molecule type" value="Genomic_DNA"/>
</dbReference>
<organism evidence="1 2">
    <name type="scientific">Blautia caecimuris</name>
    <dbReference type="NCBI Taxonomy" id="1796615"/>
    <lineage>
        <taxon>Bacteria</taxon>
        <taxon>Bacillati</taxon>
        <taxon>Bacillota</taxon>
        <taxon>Clostridia</taxon>
        <taxon>Lachnospirales</taxon>
        <taxon>Lachnospiraceae</taxon>
        <taxon>Blautia</taxon>
    </lineage>
</organism>
<reference evidence="1 2" key="1">
    <citation type="submission" date="2024-06" db="EMBL/GenBank/DDBJ databases">
        <title>Genomic Encyclopedia of Type Strains, Phase IV (KMG-IV): sequencing the most valuable type-strain genomes for metagenomic binning, comparative biology and taxonomic classification.</title>
        <authorList>
            <person name="Goeker M."/>
        </authorList>
    </citation>
    <scope>NUCLEOTIDE SEQUENCE [LARGE SCALE GENOMIC DNA]</scope>
    <source>
        <strain evidence="1 2">DSM 29492</strain>
    </source>
</reference>
<gene>
    <name evidence="1" type="ORF">ABID24_002703</name>
</gene>
<sequence>MCGLKLDVGGIKIKLQINDYKPTSKKKSANRFKAGEDDGKEIIRNDFGGIVAVISYMFNRTSILLARMVFRGRKTIEKNPFFK</sequence>
<accession>A0ABV2M5R4</accession>